<evidence type="ECO:0000313" key="2">
    <source>
        <dbReference type="Proteomes" id="UP001465119"/>
    </source>
</evidence>
<evidence type="ECO:0008006" key="3">
    <source>
        <dbReference type="Google" id="ProtNLM"/>
    </source>
</evidence>
<evidence type="ECO:0000313" key="1">
    <source>
        <dbReference type="EMBL" id="MEQ2384641.1"/>
    </source>
</evidence>
<proteinExistence type="predicted"/>
<name>A0ABV1BZB0_9FIRM</name>
<protein>
    <recommendedName>
        <fullName evidence="3">WYL domain-containing protein</fullName>
    </recommendedName>
</protein>
<accession>A0ABV1BZB0</accession>
<comment type="caution">
    <text evidence="1">The sequence shown here is derived from an EMBL/GenBank/DDBJ whole genome shotgun (WGS) entry which is preliminary data.</text>
</comment>
<reference evidence="1 2" key="1">
    <citation type="submission" date="2024-03" db="EMBL/GenBank/DDBJ databases">
        <title>Human intestinal bacterial collection.</title>
        <authorList>
            <person name="Pauvert C."/>
            <person name="Hitch T.C.A."/>
            <person name="Clavel T."/>
        </authorList>
    </citation>
    <scope>NUCLEOTIDE SEQUENCE [LARGE SCALE GENOMIC DNA]</scope>
    <source>
        <strain evidence="1 2">CLA-AA-H281</strain>
    </source>
</reference>
<sequence>MTLQNNLIPIIAKAYRIERGTTEPVEQWRMRVIYSMLGQMAYASLWDVEENEQPVSVVHFKSRMKKLIESYCDIFNDLHKSFGYNYENLLEEIYTIQLNGGTLYHTSYRLAPNQYSCASAEQILFTRGMAPGEKRFVSGQGTYLLSQEKQSMNSPQRMFQLPEKTLIETWEHLMRTAKWSLFHQNESVEFLRLEPPFKYGYWQRQKEEDHEVSLIRMGINENRFYYLYKEKEGKSFVSQLPTWMTDGHRYRRVSNALLAAKDSLPVAIYHEDGPIVTLALRYLMPAEELDFIKLYSWPTSCIELPHDFNRIFAKDVFYAVKTALEPIGYQFVKE</sequence>
<organism evidence="1 2">
    <name type="scientific">Faecalibacterium intestinale</name>
    <dbReference type="NCBI Taxonomy" id="3133155"/>
    <lineage>
        <taxon>Bacteria</taxon>
        <taxon>Bacillati</taxon>
        <taxon>Bacillota</taxon>
        <taxon>Clostridia</taxon>
        <taxon>Eubacteriales</taxon>
        <taxon>Oscillospiraceae</taxon>
        <taxon>Faecalibacterium</taxon>
    </lineage>
</organism>
<gene>
    <name evidence="1" type="ORF">WMO20_01605</name>
</gene>
<dbReference type="Proteomes" id="UP001465119">
    <property type="component" value="Unassembled WGS sequence"/>
</dbReference>
<dbReference type="RefSeq" id="WP_349185624.1">
    <property type="nucleotide sequence ID" value="NZ_JBBMEN010000001.1"/>
</dbReference>
<keyword evidence="2" id="KW-1185">Reference proteome</keyword>
<dbReference type="EMBL" id="JBBMEN010000001">
    <property type="protein sequence ID" value="MEQ2384641.1"/>
    <property type="molecule type" value="Genomic_DNA"/>
</dbReference>